<keyword evidence="2" id="KW-0812">Transmembrane</keyword>
<dbReference type="InterPro" id="IPR053006">
    <property type="entry name" value="Meiosis_regulatory"/>
</dbReference>
<dbReference type="AlphaFoldDB" id="A0A6A5Y2Q7"/>
<dbReference type="PANTHER" id="PTHR28094:SF1">
    <property type="entry name" value="MEIOTICALLY UP-REGULATED GENE 113 PROTEIN"/>
    <property type="match status" value="1"/>
</dbReference>
<organism evidence="4 5">
    <name type="scientific">Aaosphaeria arxii CBS 175.79</name>
    <dbReference type="NCBI Taxonomy" id="1450172"/>
    <lineage>
        <taxon>Eukaryota</taxon>
        <taxon>Fungi</taxon>
        <taxon>Dikarya</taxon>
        <taxon>Ascomycota</taxon>
        <taxon>Pezizomycotina</taxon>
        <taxon>Dothideomycetes</taxon>
        <taxon>Pleosporomycetidae</taxon>
        <taxon>Pleosporales</taxon>
        <taxon>Pleosporales incertae sedis</taxon>
        <taxon>Aaosphaeria</taxon>
    </lineage>
</organism>
<gene>
    <name evidence="4" type="ORF">BU24DRAFT_418911</name>
</gene>
<evidence type="ECO:0000313" key="4">
    <source>
        <dbReference type="EMBL" id="KAF2019317.1"/>
    </source>
</evidence>
<feature type="transmembrane region" description="Helical" evidence="2">
    <location>
        <begin position="391"/>
        <end position="411"/>
    </location>
</feature>
<feature type="compositionally biased region" description="Basic and acidic residues" evidence="1">
    <location>
        <begin position="168"/>
        <end position="178"/>
    </location>
</feature>
<dbReference type="GeneID" id="54284481"/>
<evidence type="ECO:0000256" key="1">
    <source>
        <dbReference type="SAM" id="MobiDB-lite"/>
    </source>
</evidence>
<reference evidence="4" key="1">
    <citation type="journal article" date="2020" name="Stud. Mycol.">
        <title>101 Dothideomycetes genomes: a test case for predicting lifestyles and emergence of pathogens.</title>
        <authorList>
            <person name="Haridas S."/>
            <person name="Albert R."/>
            <person name="Binder M."/>
            <person name="Bloem J."/>
            <person name="Labutti K."/>
            <person name="Salamov A."/>
            <person name="Andreopoulos B."/>
            <person name="Baker S."/>
            <person name="Barry K."/>
            <person name="Bills G."/>
            <person name="Bluhm B."/>
            <person name="Cannon C."/>
            <person name="Castanera R."/>
            <person name="Culley D."/>
            <person name="Daum C."/>
            <person name="Ezra D."/>
            <person name="Gonzalez J."/>
            <person name="Henrissat B."/>
            <person name="Kuo A."/>
            <person name="Liang C."/>
            <person name="Lipzen A."/>
            <person name="Lutzoni F."/>
            <person name="Magnuson J."/>
            <person name="Mondo S."/>
            <person name="Nolan M."/>
            <person name="Ohm R."/>
            <person name="Pangilinan J."/>
            <person name="Park H.-J."/>
            <person name="Ramirez L."/>
            <person name="Alfaro M."/>
            <person name="Sun H."/>
            <person name="Tritt A."/>
            <person name="Yoshinaga Y."/>
            <person name="Zwiers L.-H."/>
            <person name="Turgeon B."/>
            <person name="Goodwin S."/>
            <person name="Spatafora J."/>
            <person name="Crous P."/>
            <person name="Grigoriev I."/>
        </authorList>
    </citation>
    <scope>NUCLEOTIDE SEQUENCE</scope>
    <source>
        <strain evidence="4">CBS 175.79</strain>
    </source>
</reference>
<evidence type="ECO:0000313" key="5">
    <source>
        <dbReference type="Proteomes" id="UP000799778"/>
    </source>
</evidence>
<keyword evidence="2" id="KW-0472">Membrane</keyword>
<dbReference type="PANTHER" id="PTHR28094">
    <property type="entry name" value="MEIOTICALLY UP-REGULATED GENE 113 PROTEIN"/>
    <property type="match status" value="1"/>
</dbReference>
<dbReference type="RefSeq" id="XP_033387656.1">
    <property type="nucleotide sequence ID" value="XM_033527084.1"/>
</dbReference>
<dbReference type="OrthoDB" id="2417614at2759"/>
<keyword evidence="2" id="KW-1133">Transmembrane helix</keyword>
<protein>
    <recommendedName>
        <fullName evidence="3">Bacteriophage T5 Orf172 DNA-binding domain-containing protein</fullName>
    </recommendedName>
</protein>
<keyword evidence="5" id="KW-1185">Reference proteome</keyword>
<evidence type="ECO:0000259" key="3">
    <source>
        <dbReference type="SMART" id="SM00974"/>
    </source>
</evidence>
<feature type="compositionally biased region" description="Polar residues" evidence="1">
    <location>
        <begin position="32"/>
        <end position="43"/>
    </location>
</feature>
<dbReference type="Proteomes" id="UP000799778">
    <property type="component" value="Unassembled WGS sequence"/>
</dbReference>
<dbReference type="EMBL" id="ML978067">
    <property type="protein sequence ID" value="KAF2019317.1"/>
    <property type="molecule type" value="Genomic_DNA"/>
</dbReference>
<proteinExistence type="predicted"/>
<dbReference type="Pfam" id="PF10544">
    <property type="entry name" value="T5orf172"/>
    <property type="match status" value="1"/>
</dbReference>
<sequence length="417" mass="47991">MASTAMASTPSRTLPGLFSPSDSLSGIDGTFGHTTSLPQTPKTAPTLRQAKSCDNSPKDYTVSTYNRLNLQRPHLAEANSESAVLDIQEIRRHLEWKDIDKRSRGQASGAKSTGRRASNPEGNNRVHKRTKSRLSDVGSSGSPRQRVPPRGDDPDPSTTKTTPIPEVKQAKEIKIPETAREVHDELQSFLRKQFTTNNSKGHIYIFRDMVHGKRIKIGSSDNVSRRKGDIVRECGMELKLMHVSQACMNRIKTEHLIHRDLGVHRRPFYCSVCEKMHTEWFSFPNKYAEKTVDRWVAFMQHEPYQQSAKLKDMWEHVISRRMSRFHIDNKISDARRWSHWESILVPITMLEQLMYVYHTSWPGLCFLWQYNWQIAVFVLGTRSWLWERTVFTFFLAVVSFMCSSFSIFSSIGSLNKL</sequence>
<feature type="region of interest" description="Disordered" evidence="1">
    <location>
        <begin position="29"/>
        <end position="60"/>
    </location>
</feature>
<name>A0A6A5Y2Q7_9PLEO</name>
<dbReference type="InterPro" id="IPR018306">
    <property type="entry name" value="Phage_T5_Orf172_DNA-bd"/>
</dbReference>
<accession>A0A6A5Y2Q7</accession>
<feature type="region of interest" description="Disordered" evidence="1">
    <location>
        <begin position="101"/>
        <end position="178"/>
    </location>
</feature>
<feature type="compositionally biased region" description="Low complexity" evidence="1">
    <location>
        <begin position="156"/>
        <end position="165"/>
    </location>
</feature>
<dbReference type="SMART" id="SM00974">
    <property type="entry name" value="T5orf172"/>
    <property type="match status" value="1"/>
</dbReference>
<feature type="domain" description="Bacteriophage T5 Orf172 DNA-binding" evidence="3">
    <location>
        <begin position="209"/>
        <end position="295"/>
    </location>
</feature>
<evidence type="ECO:0000256" key="2">
    <source>
        <dbReference type="SAM" id="Phobius"/>
    </source>
</evidence>